<evidence type="ECO:0000313" key="6">
    <source>
        <dbReference type="EMBL" id="GAA1544197.1"/>
    </source>
</evidence>
<gene>
    <name evidence="6" type="ORF">GCM10009762_16990</name>
</gene>
<keyword evidence="4" id="KW-1133">Transmembrane helix</keyword>
<proteinExistence type="inferred from homology"/>
<comment type="caution">
    <text evidence="6">The sequence shown here is derived from an EMBL/GenBank/DDBJ whole genome shotgun (WGS) entry which is preliminary data.</text>
</comment>
<dbReference type="Pfam" id="PF07947">
    <property type="entry name" value="YhhN"/>
    <property type="match status" value="1"/>
</dbReference>
<name>A0ABN2BQR6_9MICO</name>
<evidence type="ECO:0000256" key="5">
    <source>
        <dbReference type="ARBA" id="ARBA00023136"/>
    </source>
</evidence>
<keyword evidence="5" id="KW-0472">Membrane</keyword>
<evidence type="ECO:0000256" key="2">
    <source>
        <dbReference type="ARBA" id="ARBA00007375"/>
    </source>
</evidence>
<keyword evidence="7" id="KW-1185">Reference proteome</keyword>
<dbReference type="Proteomes" id="UP001501288">
    <property type="component" value="Unassembled WGS sequence"/>
</dbReference>
<sequence length="245" mass="24889">MIRPLPGSSGFLRRPTGRLYAAASALTSGAAAVGNDRAHAATKYAVAPLLMLDLAAQPGAFSPARRTTMATLLTALTGSALGDHFMLAESRSTGTTARAHLRRSASAFAVQQLGLMTVLARAGYRFRREASVAAGVTLAAFAVADGLAARRDGAGSTPDPVVAGYGVLLASMAALTQGAPAGTGPFAAIRIGGPLFLVSDAVIVARQLLPEGPGRDVADGIVMSTYTAALGLLVDGTARLRSWSQ</sequence>
<evidence type="ECO:0000256" key="4">
    <source>
        <dbReference type="ARBA" id="ARBA00022989"/>
    </source>
</evidence>
<comment type="similarity">
    <text evidence="2">Belongs to the TMEM86 family.</text>
</comment>
<accession>A0ABN2BQR6</accession>
<evidence type="ECO:0008006" key="8">
    <source>
        <dbReference type="Google" id="ProtNLM"/>
    </source>
</evidence>
<keyword evidence="3" id="KW-0812">Transmembrane</keyword>
<comment type="subcellular location">
    <subcellularLocation>
        <location evidence="1">Membrane</location>
        <topology evidence="1">Multi-pass membrane protein</topology>
    </subcellularLocation>
</comment>
<evidence type="ECO:0000313" key="7">
    <source>
        <dbReference type="Proteomes" id="UP001501288"/>
    </source>
</evidence>
<protein>
    <recommendedName>
        <fullName evidence="8">Lysoplasmalogenase</fullName>
    </recommendedName>
</protein>
<dbReference type="RefSeq" id="WP_346030328.1">
    <property type="nucleotide sequence ID" value="NZ_BAAANV010000037.1"/>
</dbReference>
<reference evidence="6 7" key="1">
    <citation type="journal article" date="2019" name="Int. J. Syst. Evol. Microbiol.">
        <title>The Global Catalogue of Microorganisms (GCM) 10K type strain sequencing project: providing services to taxonomists for standard genome sequencing and annotation.</title>
        <authorList>
            <consortium name="The Broad Institute Genomics Platform"/>
            <consortium name="The Broad Institute Genome Sequencing Center for Infectious Disease"/>
            <person name="Wu L."/>
            <person name="Ma J."/>
        </authorList>
    </citation>
    <scope>NUCLEOTIDE SEQUENCE [LARGE SCALE GENOMIC DNA]</scope>
    <source>
        <strain evidence="6 7">JCM 14588</strain>
    </source>
</reference>
<evidence type="ECO:0000256" key="3">
    <source>
        <dbReference type="ARBA" id="ARBA00022692"/>
    </source>
</evidence>
<evidence type="ECO:0000256" key="1">
    <source>
        <dbReference type="ARBA" id="ARBA00004141"/>
    </source>
</evidence>
<dbReference type="InterPro" id="IPR012506">
    <property type="entry name" value="TMEM86B-like"/>
</dbReference>
<dbReference type="EMBL" id="BAAANV010000037">
    <property type="protein sequence ID" value="GAA1544197.1"/>
    <property type="molecule type" value="Genomic_DNA"/>
</dbReference>
<organism evidence="6 7">
    <name type="scientific">Dermacoccus barathri</name>
    <dbReference type="NCBI Taxonomy" id="322601"/>
    <lineage>
        <taxon>Bacteria</taxon>
        <taxon>Bacillati</taxon>
        <taxon>Actinomycetota</taxon>
        <taxon>Actinomycetes</taxon>
        <taxon>Micrococcales</taxon>
        <taxon>Dermacoccaceae</taxon>
        <taxon>Dermacoccus</taxon>
    </lineage>
</organism>